<dbReference type="Proteomes" id="UP001154282">
    <property type="component" value="Unassembled WGS sequence"/>
</dbReference>
<comment type="cofactor">
    <cofactor evidence="1">
        <name>Mg(2+)</name>
        <dbReference type="ChEBI" id="CHEBI:18420"/>
    </cofactor>
</comment>
<comment type="pathway">
    <text evidence="3">Metabolic intermediate biosynthesis; 1-deoxy-D-xylulose 5-phosphate biosynthesis; 1-deoxy-D-xylulose 5-phosphate from D-glyceraldehyde 3-phosphate and pyruvate: step 1/1.</text>
</comment>
<dbReference type="GO" id="GO:0008661">
    <property type="term" value="F:1-deoxy-D-xylulose-5-phosphate synthase activity"/>
    <property type="evidence" value="ECO:0007669"/>
    <property type="project" value="UniProtKB-EC"/>
</dbReference>
<sequence length="634" mass="67670">MAVSGSLFLPQQSLSPFRVNLRSPCLSFRKQFCVRACAGKTGEGGGGEDEENAGKMVIRKEKDGWKIDFSGEKPATPLLDTVNYPVHMKNLSTQDLEQLAAELRAEIVYGVAKTGGHLSSSLGVVELSVALHHVFSTPEDKIIWDVGHQAYAHKILTGRRSKMNTIRKTSGLAGFPKRDESDHDAFGAGHSSTSISAGLGMAVARDILGNNNNVISVIGDGAMTAGQAYEAMNNAGFLDANLIVILNDNKQVSLPTATLDGPATPVGALSSALTKLQASTQFRKLREAAKSITKQIGSQAHEVAAKVDEYARGMISASGSTFFEELGLYYIGPVDGHNVEDLVTIFEKVKAMPAPGPVLIHIVTEKGKGYPPAEAAADKMHGVVKFDVKTGKQFKTKSPTDVDLQKLPVRFAMDRAGLVGADGPTHCGAFDIAYMACLPNMVVMAPSDEAELMHMVATAAAIDDRPSCFRFPRGNGIGAVLPLNNKGTPLEVGKGRVVMEGTRVAILGYGAIVQQCVEAGGMLKSRDIHVTVADARFCKPLDTELIRELAREHEILITVEEGSIGGFGSHVSHFLSLSGILDGPLKLRAMVLPDRYIDHGSPQDQIQEAGLSSKQITATVLSLLGKPKEALHFK</sequence>
<evidence type="ECO:0000256" key="8">
    <source>
        <dbReference type="ARBA" id="ARBA00022723"/>
    </source>
</evidence>
<evidence type="ECO:0000313" key="14">
    <source>
        <dbReference type="EMBL" id="CAI0403863.1"/>
    </source>
</evidence>
<proteinExistence type="inferred from homology"/>
<keyword evidence="7" id="KW-0808">Transferase</keyword>
<comment type="similarity">
    <text evidence="4">Belongs to the transketolase family. DXPS subfamily.</text>
</comment>
<evidence type="ECO:0000256" key="12">
    <source>
        <dbReference type="ARBA" id="ARBA00023229"/>
    </source>
</evidence>
<dbReference type="InterPro" id="IPR033248">
    <property type="entry name" value="Transketolase_C"/>
</dbReference>
<dbReference type="InterPro" id="IPR029061">
    <property type="entry name" value="THDP-binding"/>
</dbReference>
<keyword evidence="11" id="KW-0786">Thiamine pyrophosphate</keyword>
<dbReference type="EC" id="2.2.1.7" evidence="6"/>
<keyword evidence="8" id="KW-0479">Metal-binding</keyword>
<evidence type="ECO:0000256" key="10">
    <source>
        <dbReference type="ARBA" id="ARBA00022977"/>
    </source>
</evidence>
<dbReference type="Pfam" id="PF02779">
    <property type="entry name" value="Transket_pyr"/>
    <property type="match status" value="1"/>
</dbReference>
<dbReference type="EMBL" id="CAMGYJ010000004">
    <property type="protein sequence ID" value="CAI0403863.1"/>
    <property type="molecule type" value="Genomic_DNA"/>
</dbReference>
<comment type="cofactor">
    <cofactor evidence="2">
        <name>thiamine diphosphate</name>
        <dbReference type="ChEBI" id="CHEBI:58937"/>
    </cofactor>
</comment>
<evidence type="ECO:0000256" key="7">
    <source>
        <dbReference type="ARBA" id="ARBA00022679"/>
    </source>
</evidence>
<gene>
    <name evidence="14" type="ORF">LITE_LOCUS12233</name>
    <name evidence="15" type="ORF">LITE_LOCUS18124</name>
</gene>
<evidence type="ECO:0000259" key="13">
    <source>
        <dbReference type="SMART" id="SM00861"/>
    </source>
</evidence>
<reference evidence="14" key="1">
    <citation type="submission" date="2022-08" db="EMBL/GenBank/DDBJ databases">
        <authorList>
            <person name="Gutierrez-Valencia J."/>
        </authorList>
    </citation>
    <scope>NUCLEOTIDE SEQUENCE</scope>
</reference>
<evidence type="ECO:0000256" key="2">
    <source>
        <dbReference type="ARBA" id="ARBA00001964"/>
    </source>
</evidence>
<comment type="caution">
    <text evidence="14">The sequence shown here is derived from an EMBL/GenBank/DDBJ whole genome shotgun (WGS) entry which is preliminary data.</text>
</comment>
<evidence type="ECO:0000313" key="16">
    <source>
        <dbReference type="Proteomes" id="UP001154282"/>
    </source>
</evidence>
<dbReference type="SUPFAM" id="SSF52922">
    <property type="entry name" value="TK C-terminal domain-like"/>
    <property type="match status" value="1"/>
</dbReference>
<name>A0AAV0J2A6_9ROSI</name>
<accession>A0AAV0J2A6</accession>
<keyword evidence="12" id="KW-0414">Isoprene biosynthesis</keyword>
<evidence type="ECO:0000256" key="3">
    <source>
        <dbReference type="ARBA" id="ARBA00004980"/>
    </source>
</evidence>
<organism evidence="14 16">
    <name type="scientific">Linum tenue</name>
    <dbReference type="NCBI Taxonomy" id="586396"/>
    <lineage>
        <taxon>Eukaryota</taxon>
        <taxon>Viridiplantae</taxon>
        <taxon>Streptophyta</taxon>
        <taxon>Embryophyta</taxon>
        <taxon>Tracheophyta</taxon>
        <taxon>Spermatophyta</taxon>
        <taxon>Magnoliopsida</taxon>
        <taxon>eudicotyledons</taxon>
        <taxon>Gunneridae</taxon>
        <taxon>Pentapetalae</taxon>
        <taxon>rosids</taxon>
        <taxon>fabids</taxon>
        <taxon>Malpighiales</taxon>
        <taxon>Linaceae</taxon>
        <taxon>Linum</taxon>
    </lineage>
</organism>
<dbReference type="InterPro" id="IPR009014">
    <property type="entry name" value="Transketo_C/PFOR_II"/>
</dbReference>
<evidence type="ECO:0000256" key="1">
    <source>
        <dbReference type="ARBA" id="ARBA00001946"/>
    </source>
</evidence>
<dbReference type="PROSITE" id="PS00802">
    <property type="entry name" value="TRANSKETOLASE_2"/>
    <property type="match status" value="1"/>
</dbReference>
<dbReference type="PANTHER" id="PTHR43322:SF4">
    <property type="entry name" value="1-DEOXY-D-XYLULOSE-5-PHOSPHATE SYNTHASE 2, CHLOROPLASTIC-RELATED"/>
    <property type="match status" value="1"/>
</dbReference>
<dbReference type="AlphaFoldDB" id="A0AAV0J2A6"/>
<dbReference type="GO" id="GO:0046872">
    <property type="term" value="F:metal ion binding"/>
    <property type="evidence" value="ECO:0007669"/>
    <property type="project" value="UniProtKB-KW"/>
</dbReference>
<evidence type="ECO:0000256" key="5">
    <source>
        <dbReference type="ARBA" id="ARBA00011738"/>
    </source>
</evidence>
<protein>
    <recommendedName>
        <fullName evidence="6">1-deoxy-D-xylulose-5-phosphate synthase</fullName>
        <ecNumber evidence="6">2.2.1.7</ecNumber>
    </recommendedName>
</protein>
<dbReference type="InterPro" id="IPR020826">
    <property type="entry name" value="Transketolase_BS"/>
</dbReference>
<evidence type="ECO:0000256" key="6">
    <source>
        <dbReference type="ARBA" id="ARBA00013150"/>
    </source>
</evidence>
<feature type="domain" description="Transketolase-like pyrimidine-binding" evidence="13">
    <location>
        <begin position="340"/>
        <end position="479"/>
    </location>
</feature>
<dbReference type="GO" id="GO:0016114">
    <property type="term" value="P:terpenoid biosynthetic process"/>
    <property type="evidence" value="ECO:0007669"/>
    <property type="project" value="InterPro"/>
</dbReference>
<dbReference type="Gene3D" id="3.40.50.920">
    <property type="match status" value="1"/>
</dbReference>
<comment type="subunit">
    <text evidence="5">Homodimer.</text>
</comment>
<dbReference type="FunFam" id="3.40.50.920:FF:000002">
    <property type="entry name" value="1-deoxy-D-xylulose-5-phosphate synthase"/>
    <property type="match status" value="1"/>
</dbReference>
<dbReference type="CDD" id="cd07033">
    <property type="entry name" value="TPP_PYR_DXS_TK_like"/>
    <property type="match status" value="1"/>
</dbReference>
<dbReference type="CDD" id="cd02007">
    <property type="entry name" value="TPP_DXS"/>
    <property type="match status" value="1"/>
</dbReference>
<evidence type="ECO:0000256" key="4">
    <source>
        <dbReference type="ARBA" id="ARBA00011081"/>
    </source>
</evidence>
<dbReference type="InterPro" id="IPR005475">
    <property type="entry name" value="Transketolase-like_Pyr-bd"/>
</dbReference>
<dbReference type="Pfam" id="PF13292">
    <property type="entry name" value="DXP_synthase_N"/>
    <property type="match status" value="1"/>
</dbReference>
<keyword evidence="16" id="KW-1185">Reference proteome</keyword>
<dbReference type="Pfam" id="PF02780">
    <property type="entry name" value="Transketolase_C"/>
    <property type="match status" value="1"/>
</dbReference>
<evidence type="ECO:0000256" key="9">
    <source>
        <dbReference type="ARBA" id="ARBA00022842"/>
    </source>
</evidence>
<keyword evidence="9" id="KW-0460">Magnesium</keyword>
<dbReference type="SUPFAM" id="SSF52518">
    <property type="entry name" value="Thiamin diphosphate-binding fold (THDP-binding)"/>
    <property type="match status" value="2"/>
</dbReference>
<dbReference type="PANTHER" id="PTHR43322">
    <property type="entry name" value="1-D-DEOXYXYLULOSE 5-PHOSPHATE SYNTHASE-RELATED"/>
    <property type="match status" value="1"/>
</dbReference>
<dbReference type="InterPro" id="IPR005477">
    <property type="entry name" value="Dxylulose-5-P_synthase"/>
</dbReference>
<evidence type="ECO:0000256" key="11">
    <source>
        <dbReference type="ARBA" id="ARBA00023052"/>
    </source>
</evidence>
<keyword evidence="10" id="KW-0784">Thiamine biosynthesis</keyword>
<evidence type="ECO:0000313" key="15">
    <source>
        <dbReference type="EMBL" id="CAI0419778.1"/>
    </source>
</evidence>
<dbReference type="GO" id="GO:0009228">
    <property type="term" value="P:thiamine biosynthetic process"/>
    <property type="evidence" value="ECO:0007669"/>
    <property type="project" value="UniProtKB-KW"/>
</dbReference>
<dbReference type="EMBL" id="CAMGYJ010000005">
    <property type="protein sequence ID" value="CAI0419778.1"/>
    <property type="molecule type" value="Genomic_DNA"/>
</dbReference>
<dbReference type="SMART" id="SM00861">
    <property type="entry name" value="Transket_pyr"/>
    <property type="match status" value="1"/>
</dbReference>
<dbReference type="Gene3D" id="3.40.50.970">
    <property type="match status" value="2"/>
</dbReference>